<dbReference type="InterPro" id="IPR036513">
    <property type="entry name" value="STAS_dom_sf"/>
</dbReference>
<evidence type="ECO:0000256" key="1">
    <source>
        <dbReference type="SAM" id="Coils"/>
    </source>
</evidence>
<dbReference type="CDD" id="cd07041">
    <property type="entry name" value="STAS_RsbR_RsbS_like"/>
    <property type="match status" value="1"/>
</dbReference>
<dbReference type="Gene3D" id="3.30.750.24">
    <property type="entry name" value="STAS domain"/>
    <property type="match status" value="1"/>
</dbReference>
<evidence type="ECO:0000313" key="4">
    <source>
        <dbReference type="Proteomes" id="UP000034166"/>
    </source>
</evidence>
<accession>A0A0M2SSN7</accession>
<dbReference type="RefSeq" id="WP_046524696.1">
    <property type="nucleotide sequence ID" value="NZ_LAYY01000017.1"/>
</dbReference>
<dbReference type="OrthoDB" id="2624594at2"/>
<comment type="caution">
    <text evidence="3">The sequence shown here is derived from an EMBL/GenBank/DDBJ whole genome shotgun (WGS) entry which is preliminary data.</text>
</comment>
<evidence type="ECO:0000259" key="2">
    <source>
        <dbReference type="PROSITE" id="PS50801"/>
    </source>
</evidence>
<dbReference type="InterPro" id="IPR002645">
    <property type="entry name" value="STAS_dom"/>
</dbReference>
<feature type="coiled-coil region" evidence="1">
    <location>
        <begin position="98"/>
        <end position="136"/>
    </location>
</feature>
<gene>
    <name evidence="3" type="ORF">WQ57_15630</name>
</gene>
<organism evidence="3 4">
    <name type="scientific">Mesobacillus campisalis</name>
    <dbReference type="NCBI Taxonomy" id="1408103"/>
    <lineage>
        <taxon>Bacteria</taxon>
        <taxon>Bacillati</taxon>
        <taxon>Bacillota</taxon>
        <taxon>Bacilli</taxon>
        <taxon>Bacillales</taxon>
        <taxon>Bacillaceae</taxon>
        <taxon>Mesobacillus</taxon>
    </lineage>
</organism>
<evidence type="ECO:0000313" key="3">
    <source>
        <dbReference type="EMBL" id="KKK37153.1"/>
    </source>
</evidence>
<dbReference type="PATRIC" id="fig|1408103.3.peg.3488"/>
<dbReference type="SUPFAM" id="SSF52091">
    <property type="entry name" value="SpoIIaa-like"/>
    <property type="match status" value="1"/>
</dbReference>
<dbReference type="InterPro" id="IPR051932">
    <property type="entry name" value="Bact_StressResp_Reg"/>
</dbReference>
<dbReference type="AlphaFoldDB" id="A0A0M2SSN7"/>
<dbReference type="PROSITE" id="PS50801">
    <property type="entry name" value="STAS"/>
    <property type="match status" value="1"/>
</dbReference>
<protein>
    <recommendedName>
        <fullName evidence="2">STAS domain-containing protein</fullName>
    </recommendedName>
</protein>
<reference evidence="3 4" key="1">
    <citation type="submission" date="2015-04" db="EMBL/GenBank/DDBJ databases">
        <title>Taxonomic description and genome sequence of Bacillus campisalis sp. nov., a novel member of the genus Bacillus isolated from solar saltern.</title>
        <authorList>
            <person name="Mathan Kumar R."/>
            <person name="Kaur G."/>
            <person name="Kumar A."/>
            <person name="Singh N.K."/>
            <person name="Kaur N."/>
            <person name="Kumar N."/>
            <person name="Mayilraj S."/>
        </authorList>
    </citation>
    <scope>NUCLEOTIDE SEQUENCE [LARGE SCALE GENOMIC DNA]</scope>
    <source>
        <strain evidence="3 4">SA2-6</strain>
    </source>
</reference>
<keyword evidence="4" id="KW-1185">Reference proteome</keyword>
<feature type="domain" description="STAS" evidence="2">
    <location>
        <begin position="137"/>
        <end position="247"/>
    </location>
</feature>
<proteinExistence type="predicted"/>
<dbReference type="PANTHER" id="PTHR33745">
    <property type="entry name" value="RSBT ANTAGONIST PROTEIN RSBS-RELATED"/>
    <property type="match status" value="1"/>
</dbReference>
<name>A0A0M2SSN7_9BACI</name>
<dbReference type="EMBL" id="LAYY01000017">
    <property type="protein sequence ID" value="KKK37153.1"/>
    <property type="molecule type" value="Genomic_DNA"/>
</dbReference>
<dbReference type="Proteomes" id="UP000034166">
    <property type="component" value="Unassembled WGS sequence"/>
</dbReference>
<keyword evidence="1" id="KW-0175">Coiled coil</keyword>
<sequence>MCPTKFLPQPYFRISTDFAILTVSDRSLEIYEPSGNFLDLVDWESRNKAAQLLAKKDERAEGELIMKTKDSPYALVDVSVVWDKSEGHIICLQKDHRLAELESIVEKHRLRLAETNLELLEKKEQVEKSLNEIKSLSCPFIKLTKGTALVPLFGNLDQKLIQQNEERIMHKAHDGDYEDILFDFNGVGTLTDEGVDAFIMLIKELQIMGISPSIIGIKPNHAFYLNRSPAKLDVPFLNSLSKAFKAIM</sequence>